<dbReference type="GO" id="GO:0017000">
    <property type="term" value="P:antibiotic biosynthetic process"/>
    <property type="evidence" value="ECO:0007669"/>
    <property type="project" value="UniProtKB-KW"/>
</dbReference>
<dbReference type="AlphaFoldDB" id="A0A6I6AJF4"/>
<protein>
    <submittedName>
        <fullName evidence="5">TauD/TfdA family dioxygenase</fullName>
    </submittedName>
</protein>
<sequence length="351" mass="39600">MFRVIDQPSAPDLPPAFEIPAAWKGAELFSRDDWLVHLGQRHLADLDSAVKTISSENLSQAEITPERFPLPELGPLLRRVQHRLEHGSGACQIKRVPIENYSQEEREILFWLISVHLGTPVSQSATGEKLFHVRDEGFKVGQAQARGPNTSKRLSFHTDRCDVIGFLCIQQALSGGDNQLVSSVALFNEMRQRWPELTQTLMQPFYYLRHNVDTGNQKPFCRQPIFSMQDGHFAGSFLRVLIERAYASPDLPDMTPEQKQAMDQLEALAETPEMSVTFSQDPGDLLFLNNWVTFHRRDEFTDAEEPELKRHLLRVWLAVPNSRPLDPLFADNYGNTAAGSVRGGMPATAAP</sequence>
<dbReference type="Pfam" id="PF02668">
    <property type="entry name" value="TauD"/>
    <property type="match status" value="1"/>
</dbReference>
<proteinExistence type="predicted"/>
<evidence type="ECO:0000256" key="3">
    <source>
        <dbReference type="ARBA" id="ARBA00023194"/>
    </source>
</evidence>
<comment type="cofactor">
    <cofactor evidence="1">
        <name>Fe(2+)</name>
        <dbReference type="ChEBI" id="CHEBI:29033"/>
    </cofactor>
</comment>
<evidence type="ECO:0000259" key="4">
    <source>
        <dbReference type="Pfam" id="PF02668"/>
    </source>
</evidence>
<keyword evidence="3" id="KW-0045">Antibiotic biosynthesis</keyword>
<organism evidence="5 6">
    <name type="scientific">Gimesia benthica</name>
    <dbReference type="NCBI Taxonomy" id="2608982"/>
    <lineage>
        <taxon>Bacteria</taxon>
        <taxon>Pseudomonadati</taxon>
        <taxon>Planctomycetota</taxon>
        <taxon>Planctomycetia</taxon>
        <taxon>Planctomycetales</taxon>
        <taxon>Planctomycetaceae</taxon>
        <taxon>Gimesia</taxon>
    </lineage>
</organism>
<evidence type="ECO:0000256" key="1">
    <source>
        <dbReference type="ARBA" id="ARBA00001954"/>
    </source>
</evidence>
<evidence type="ECO:0000256" key="2">
    <source>
        <dbReference type="ARBA" id="ARBA00023002"/>
    </source>
</evidence>
<dbReference type="KEGG" id="gim:F1728_27950"/>
<dbReference type="InterPro" id="IPR050411">
    <property type="entry name" value="AlphaKG_dependent_hydroxylases"/>
</dbReference>
<keyword evidence="5" id="KW-0223">Dioxygenase</keyword>
<dbReference type="Proteomes" id="UP000427281">
    <property type="component" value="Chromosome"/>
</dbReference>
<reference evidence="5 6" key="1">
    <citation type="submission" date="2019-09" db="EMBL/GenBank/DDBJ databases">
        <title>Gimesia benthica sp. nov., a novel bacterium isolated from deep-sea water of the Northwest Indian Ocean.</title>
        <authorList>
            <person name="Dai X."/>
        </authorList>
    </citation>
    <scope>NUCLEOTIDE SEQUENCE [LARGE SCALE GENOMIC DNA]</scope>
    <source>
        <strain evidence="5 6">E7</strain>
    </source>
</reference>
<dbReference type="EMBL" id="CP043930">
    <property type="protein sequence ID" value="QGQ26276.1"/>
    <property type="molecule type" value="Genomic_DNA"/>
</dbReference>
<dbReference type="PANTHER" id="PTHR10696:SF56">
    <property type="entry name" value="TAUD_TFDA-LIKE DOMAIN-CONTAINING PROTEIN"/>
    <property type="match status" value="1"/>
</dbReference>
<dbReference type="Gene3D" id="3.60.130.10">
    <property type="entry name" value="Clavaminate synthase-like"/>
    <property type="match status" value="1"/>
</dbReference>
<accession>A0A6I6AJF4</accession>
<gene>
    <name evidence="5" type="ORF">F1728_27950</name>
</gene>
<dbReference type="GO" id="GO:0016706">
    <property type="term" value="F:2-oxoglutarate-dependent dioxygenase activity"/>
    <property type="evidence" value="ECO:0007669"/>
    <property type="project" value="UniProtKB-ARBA"/>
</dbReference>
<dbReference type="SUPFAM" id="SSF51197">
    <property type="entry name" value="Clavaminate synthase-like"/>
    <property type="match status" value="1"/>
</dbReference>
<keyword evidence="2" id="KW-0560">Oxidoreductase</keyword>
<name>A0A6I6AJF4_9PLAN</name>
<dbReference type="InterPro" id="IPR003819">
    <property type="entry name" value="TauD/TfdA-like"/>
</dbReference>
<dbReference type="PANTHER" id="PTHR10696">
    <property type="entry name" value="GAMMA-BUTYROBETAINE HYDROXYLASE-RELATED"/>
    <property type="match status" value="1"/>
</dbReference>
<dbReference type="InterPro" id="IPR042098">
    <property type="entry name" value="TauD-like_sf"/>
</dbReference>
<evidence type="ECO:0000313" key="5">
    <source>
        <dbReference type="EMBL" id="QGQ26276.1"/>
    </source>
</evidence>
<keyword evidence="6" id="KW-1185">Reference proteome</keyword>
<feature type="domain" description="TauD/TfdA-like" evidence="4">
    <location>
        <begin position="59"/>
        <end position="316"/>
    </location>
</feature>
<evidence type="ECO:0000313" key="6">
    <source>
        <dbReference type="Proteomes" id="UP000427281"/>
    </source>
</evidence>